<evidence type="ECO:0000313" key="26">
    <source>
        <dbReference type="Ensembl" id="ENSACAP00000040789.1"/>
    </source>
</evidence>
<evidence type="ECO:0000256" key="19">
    <source>
        <dbReference type="ARBA" id="ARBA00036634"/>
    </source>
</evidence>
<evidence type="ECO:0000256" key="17">
    <source>
        <dbReference type="ARBA" id="ARBA00023303"/>
    </source>
</evidence>
<dbReference type="FunFam" id="1.10.287.70:FF:000067">
    <property type="entry name" value="glutamate receptor 2 isoform X1"/>
    <property type="match status" value="1"/>
</dbReference>
<dbReference type="CDD" id="cd13715">
    <property type="entry name" value="PBP2_iGluR_AMPA"/>
    <property type="match status" value="1"/>
</dbReference>
<keyword evidence="2 23" id="KW-1003">Cell membrane</keyword>
<dbReference type="InterPro" id="IPR001320">
    <property type="entry name" value="Iontro_rcpt_C"/>
</dbReference>
<evidence type="ECO:0000256" key="9">
    <source>
        <dbReference type="ARBA" id="ARBA00023136"/>
    </source>
</evidence>
<keyword evidence="4 23" id="KW-0812">Transmembrane</keyword>
<dbReference type="GeneTree" id="ENSGT00940000156950"/>
<evidence type="ECO:0000313" key="27">
    <source>
        <dbReference type="Proteomes" id="UP000001646"/>
    </source>
</evidence>
<sequence length="885" mass="98834">MAMQKIRQIALSLAPLVWGLIWGVYANGVQIGGLFPRGADQEYSAFRVGLVQFSTSDFRLTSHIDNLEVANSFAVTNAFCSQFSRGVFAIFGFYDKKSVNTITSFCGTLHVSFITPSFPTDGTHPFVIQMRPDLKGALLSLIEYYDWNKFAYLYDSDRGLSTLQAVLDTAAEKKWQVTAINVGNINNDRKDETYRSLFQDLELKKERQVILDCERDKVNDIVEQVITIGKHVKGYHYIIANLGFNDGDLSKIQFGGANVSGFQIVDYDDPLVSKFIQRWSTLEEKEYPGAHTSTIKYTSALTYDAVKVMDAAFRNLRKQRVEISRRGNAGDCLANPAVPWSHGVEIERALKQVQVEGLTGNIKFDQNGKRINYTINVMELKSTGPRKIGYWSELDKLVVIPTDGLAGNDSSGLENKTIVVTTIMESPYVMAKKNIDLLEGNERYEGYCVDLAAEIAKHCGFKYKLTIVADGKYGARDAETKIWNGMVGELVYGKADIAIAPLTITLVREEVIDFSKPFMSLGISIMIKKPQKSKPGVFSFLDPLAYEIWMCIVFAYIGVSVVLFLVSRFSPYEWHTEEFEDGRETQSNESTNEFGIFNSLWFSLGAFMQQGCDISPRSLSGRIVGGVWWFFTLIIISSYTANLAAFLTVERMVSPIESAEDLSKQTEIAYGTLDSGSTKEFFRRSKIQVFDKMWTYMKSAEPSVFVRTTAEGVARVRKSKGKYAYLLESTMNEYIEQRKPCDTMKVGGNLDSKGYGIATPKGSSLRNAVNLAVLKLNEQGLLDKLKNKWWYDKGECGSGGGDSKEKTSALSLSNVAGVFYILVGGLGLAMLVALIEFCYKSRAEAKRMKVAKNAQNINPTSSQNSQNFATYKEGYNVYGIESVKI</sequence>
<evidence type="ECO:0000256" key="11">
    <source>
        <dbReference type="ARBA" id="ARBA00023157"/>
    </source>
</evidence>
<keyword evidence="13" id="KW-0325">Glycoprotein</keyword>
<dbReference type="FunCoup" id="A0A803TZZ9">
    <property type="interactions" value="29"/>
</dbReference>
<feature type="disulfide bond" evidence="22">
    <location>
        <begin position="741"/>
        <end position="796"/>
    </location>
</feature>
<comment type="similarity">
    <text evidence="23">Belongs to the glutamate-gated ion channel (TC 1.A.10.1) family.</text>
</comment>
<feature type="binding site" evidence="20">
    <location>
        <position position="728"/>
    </location>
    <ligand>
        <name>L-glutamate</name>
        <dbReference type="ChEBI" id="CHEBI:29985"/>
    </ligand>
</feature>
<dbReference type="Gene3D" id="3.40.190.10">
    <property type="entry name" value="Periplasmic binding protein-like II"/>
    <property type="match status" value="2"/>
</dbReference>
<feature type="binding site" evidence="20">
    <location>
        <position position="501"/>
    </location>
    <ligand>
        <name>L-glutamate</name>
        <dbReference type="ChEBI" id="CHEBI:29985"/>
    </ligand>
</feature>
<evidence type="ECO:0000256" key="18">
    <source>
        <dbReference type="ARBA" id="ARBA00034104"/>
    </source>
</evidence>
<dbReference type="SMART" id="SM00918">
    <property type="entry name" value="Lig_chan-Glu_bd"/>
    <property type="match status" value="1"/>
</dbReference>
<dbReference type="SUPFAM" id="SSF81324">
    <property type="entry name" value="Voltage-gated potassium channels"/>
    <property type="match status" value="1"/>
</dbReference>
<evidence type="ECO:0000256" key="2">
    <source>
        <dbReference type="ARBA" id="ARBA00022475"/>
    </source>
</evidence>
<accession>A0A803TZZ9</accession>
<dbReference type="GO" id="GO:0032281">
    <property type="term" value="C:AMPA glutamate receptor complex"/>
    <property type="evidence" value="ECO:0000318"/>
    <property type="project" value="GO_Central"/>
</dbReference>
<feature type="binding site" evidence="20">
    <location>
        <position position="508"/>
    </location>
    <ligand>
        <name>L-glutamate</name>
        <dbReference type="ChEBI" id="CHEBI:29985"/>
    </ligand>
</feature>
<feature type="site" description="Crucial to convey clamshell closure to channel opening" evidence="21">
    <location>
        <position position="656"/>
    </location>
</feature>
<dbReference type="GO" id="GO:0043197">
    <property type="term" value="C:dendritic spine"/>
    <property type="evidence" value="ECO:0000318"/>
    <property type="project" value="GO_Central"/>
</dbReference>
<dbReference type="GO" id="GO:0050804">
    <property type="term" value="P:modulation of chemical synaptic transmission"/>
    <property type="evidence" value="ECO:0000318"/>
    <property type="project" value="GO_Central"/>
</dbReference>
<comment type="function">
    <text evidence="23">Receptor for glutamate that functions as a ligand-gated ion channel in the central nervous system and plays an important role in excitatory synaptic transmission. L-glutamate acts as an excitatory neurotransmitter at many synapses in the central nervous system.</text>
</comment>
<keyword evidence="11 22" id="KW-1015">Disulfide bond</keyword>
<keyword evidence="9 23" id="KW-0472">Membrane</keyword>
<feature type="transmembrane region" description="Helical" evidence="23">
    <location>
        <begin position="817"/>
        <end position="839"/>
    </location>
</feature>
<dbReference type="SUPFAM" id="SSF53850">
    <property type="entry name" value="Periplasmic binding protein-like II"/>
    <property type="match status" value="1"/>
</dbReference>
<comment type="subcellular location">
    <subcellularLocation>
        <location evidence="18 23">Postsynaptic cell membrane</location>
        <topology evidence="18 23">Multi-pass membrane protein</topology>
    </subcellularLocation>
</comment>
<dbReference type="FunFam" id="3.40.190.10:FF:000001">
    <property type="entry name" value="Glutamate receptor ionotropic, kainate 2"/>
    <property type="match status" value="1"/>
</dbReference>
<feature type="domain" description="Ionotropic glutamate receptor L-glutamate and glycine-binding" evidence="25">
    <location>
        <begin position="427"/>
        <end position="492"/>
    </location>
</feature>
<feature type="domain" description="Ionotropic glutamate receptor C-terminal" evidence="24">
    <location>
        <begin position="417"/>
        <end position="792"/>
    </location>
</feature>
<dbReference type="FunFam" id="3.40.190.10:FF:000666">
    <property type="entry name" value="Glutamate receptor, ionotropic, AMPA 2a"/>
    <property type="match status" value="1"/>
</dbReference>
<keyword evidence="10" id="KW-0564">Palmitate</keyword>
<reference evidence="26" key="2">
    <citation type="submission" date="2025-08" db="UniProtKB">
        <authorList>
            <consortium name="Ensembl"/>
        </authorList>
    </citation>
    <scope>IDENTIFICATION</scope>
</reference>
<dbReference type="Gene3D" id="1.10.287.70">
    <property type="match status" value="2"/>
</dbReference>
<feature type="disulfide bond" evidence="22">
    <location>
        <begin position="80"/>
        <end position="332"/>
    </location>
</feature>
<keyword evidence="14 23" id="KW-0628">Postsynaptic cell membrane</keyword>
<dbReference type="InterPro" id="IPR028082">
    <property type="entry name" value="Peripla_BP_I"/>
</dbReference>
<dbReference type="InterPro" id="IPR019594">
    <property type="entry name" value="Glu/Gly-bd"/>
</dbReference>
<feature type="binding site" evidence="20">
    <location>
        <position position="678"/>
    </location>
    <ligand>
        <name>L-glutamate</name>
        <dbReference type="ChEBI" id="CHEBI:29985"/>
    </ligand>
</feature>
<feature type="binding site" evidence="20">
    <location>
        <position position="677"/>
    </location>
    <ligand>
        <name>L-glutamate</name>
        <dbReference type="ChEBI" id="CHEBI:29985"/>
    </ligand>
</feature>
<keyword evidence="6 23" id="KW-1133">Transmembrane helix</keyword>
<feature type="site" description="Interaction with the cone snail toxin Con-ikot-ikot" evidence="21">
    <location>
        <position position="683"/>
    </location>
</feature>
<feature type="binding site" evidence="20">
    <location>
        <position position="503"/>
    </location>
    <ligand>
        <name>L-glutamate</name>
        <dbReference type="ChEBI" id="CHEBI:29985"/>
    </ligand>
</feature>
<dbReference type="Ensembl" id="ENSACAT00000045746.1">
    <property type="protein sequence ID" value="ENSACAP00000040789.1"/>
    <property type="gene ID" value="ENSACAG00000016622.4"/>
</dbReference>
<proteinExistence type="inferred from homology"/>
<name>A0A803TZZ9_ANOCA</name>
<dbReference type="Pfam" id="PF10613">
    <property type="entry name" value="Lig_chan-Glu_bd"/>
    <property type="match status" value="1"/>
</dbReference>
<keyword evidence="1 23" id="KW-0813">Transport</keyword>
<evidence type="ECO:0000256" key="3">
    <source>
        <dbReference type="ARBA" id="ARBA00022553"/>
    </source>
</evidence>
<reference evidence="26" key="3">
    <citation type="submission" date="2025-09" db="UniProtKB">
        <authorList>
            <consortium name="Ensembl"/>
        </authorList>
    </citation>
    <scope>IDENTIFICATION</scope>
</reference>
<dbReference type="InterPro" id="IPR001508">
    <property type="entry name" value="Iono_Glu_rcpt_met"/>
</dbReference>
<evidence type="ECO:0000256" key="22">
    <source>
        <dbReference type="PIRSR" id="PIRSR601508-3"/>
    </source>
</evidence>
<feature type="site" description="Interaction with the cone snail toxin Con-ikot-ikot" evidence="21">
    <location>
        <position position="775"/>
    </location>
</feature>
<protein>
    <recommendedName>
        <fullName evidence="23">Glutamate receptor</fullName>
    </recommendedName>
</protein>
<reference evidence="26 27" key="1">
    <citation type="submission" date="2009-12" db="EMBL/GenBank/DDBJ databases">
        <title>The Genome Sequence of Anolis carolinensis (Green Anole Lizard).</title>
        <authorList>
            <consortium name="The Genome Sequencing Platform"/>
            <person name="Di Palma F."/>
            <person name="Alfoldi J."/>
            <person name="Heiman D."/>
            <person name="Young S."/>
            <person name="Grabherr M."/>
            <person name="Johnson J."/>
            <person name="Lander E.S."/>
            <person name="Lindblad-Toh K."/>
        </authorList>
    </citation>
    <scope>NUCLEOTIDE SEQUENCE [LARGE SCALE GENOMIC DNA]</scope>
    <source>
        <strain evidence="26 27">JBL SC #1</strain>
    </source>
</reference>
<evidence type="ECO:0000256" key="21">
    <source>
        <dbReference type="PIRSR" id="PIRSR601508-2"/>
    </source>
</evidence>
<evidence type="ECO:0000256" key="12">
    <source>
        <dbReference type="ARBA" id="ARBA00023170"/>
    </source>
</evidence>
<evidence type="ECO:0000259" key="24">
    <source>
        <dbReference type="SMART" id="SM00079"/>
    </source>
</evidence>
<keyword evidence="15 23" id="KW-1071">Ligand-gated ion channel</keyword>
<evidence type="ECO:0000256" key="8">
    <source>
        <dbReference type="ARBA" id="ARBA00023065"/>
    </source>
</evidence>
<dbReference type="RefSeq" id="XP_008110131.1">
    <property type="nucleotide sequence ID" value="XM_008111924.2"/>
</dbReference>
<dbReference type="PRINTS" id="PR00177">
    <property type="entry name" value="NMDARECEPTOR"/>
</dbReference>
<dbReference type="GO" id="GO:0004971">
    <property type="term" value="F:AMPA glutamate receptor activity"/>
    <property type="evidence" value="ECO:0000318"/>
    <property type="project" value="GO_Central"/>
</dbReference>
<dbReference type="FunFam" id="1.10.287.70:FF:000099">
    <property type="entry name" value="glutamate receptor 2 isoform X1"/>
    <property type="match status" value="1"/>
</dbReference>
<evidence type="ECO:0000256" key="7">
    <source>
        <dbReference type="ARBA" id="ARBA00023018"/>
    </source>
</evidence>
<gene>
    <name evidence="26" type="primary">GRIA2</name>
</gene>
<keyword evidence="5" id="KW-0732">Signal</keyword>
<dbReference type="InterPro" id="IPR001828">
    <property type="entry name" value="ANF_lig-bd_rcpt"/>
</dbReference>
<organism evidence="26 27">
    <name type="scientific">Anolis carolinensis</name>
    <name type="common">Green anole</name>
    <name type="synonym">American chameleon</name>
    <dbReference type="NCBI Taxonomy" id="28377"/>
    <lineage>
        <taxon>Eukaryota</taxon>
        <taxon>Metazoa</taxon>
        <taxon>Chordata</taxon>
        <taxon>Craniata</taxon>
        <taxon>Vertebrata</taxon>
        <taxon>Euteleostomi</taxon>
        <taxon>Lepidosauria</taxon>
        <taxon>Squamata</taxon>
        <taxon>Bifurcata</taxon>
        <taxon>Unidentata</taxon>
        <taxon>Episquamata</taxon>
        <taxon>Toxicofera</taxon>
        <taxon>Iguania</taxon>
        <taxon>Dactyloidae</taxon>
        <taxon>Anolis</taxon>
    </lineage>
</organism>
<comment type="catalytic activity">
    <reaction evidence="19">
        <text>Ca(2+)(in) = Ca(2+)(out)</text>
        <dbReference type="Rhea" id="RHEA:29671"/>
        <dbReference type="ChEBI" id="CHEBI:29108"/>
    </reaction>
</comment>
<dbReference type="InterPro" id="IPR015683">
    <property type="entry name" value="Ionotropic_Glu_rcpt"/>
</dbReference>
<dbReference type="GO" id="GO:1904315">
    <property type="term" value="F:transmitter-gated monoatomic ion channel activity involved in regulation of postsynaptic membrane potential"/>
    <property type="evidence" value="ECO:0000318"/>
    <property type="project" value="GO_Central"/>
</dbReference>
<dbReference type="SUPFAM" id="SSF53822">
    <property type="entry name" value="Periplasmic binding protein-like I"/>
    <property type="match status" value="1"/>
</dbReference>
<dbReference type="GO" id="GO:0098839">
    <property type="term" value="C:postsynaptic density membrane"/>
    <property type="evidence" value="ECO:0000318"/>
    <property type="project" value="GO_Central"/>
</dbReference>
<keyword evidence="7 23" id="KW-0770">Synapse</keyword>
<dbReference type="SMART" id="SM00079">
    <property type="entry name" value="PBPe"/>
    <property type="match status" value="1"/>
</dbReference>
<evidence type="ECO:0000256" key="10">
    <source>
        <dbReference type="ARBA" id="ARBA00023139"/>
    </source>
</evidence>
<dbReference type="InParanoid" id="A0A803TZZ9"/>
<evidence type="ECO:0000256" key="13">
    <source>
        <dbReference type="ARBA" id="ARBA00023180"/>
    </source>
</evidence>
<dbReference type="OrthoDB" id="5984008at2759"/>
<evidence type="ECO:0000259" key="25">
    <source>
        <dbReference type="SMART" id="SM00918"/>
    </source>
</evidence>
<keyword evidence="17 23" id="KW-0407">Ion channel</keyword>
<evidence type="ECO:0000256" key="16">
    <source>
        <dbReference type="ARBA" id="ARBA00023288"/>
    </source>
</evidence>
<dbReference type="FunFam" id="3.40.50.2300:FF:000004">
    <property type="entry name" value="Glutamate receptor, ionotropic, AMPA 2"/>
    <property type="match status" value="1"/>
</dbReference>
<evidence type="ECO:0000256" key="4">
    <source>
        <dbReference type="ARBA" id="ARBA00022692"/>
    </source>
</evidence>
<dbReference type="Bgee" id="ENSACAG00000016622">
    <property type="expression patterns" value="Expressed in testis and 1 other cell type or tissue"/>
</dbReference>
<evidence type="ECO:0000256" key="14">
    <source>
        <dbReference type="ARBA" id="ARBA00023257"/>
    </source>
</evidence>
<keyword evidence="27" id="KW-1185">Reference proteome</keyword>
<evidence type="ECO:0000256" key="6">
    <source>
        <dbReference type="ARBA" id="ARBA00022989"/>
    </source>
</evidence>
<dbReference type="Pfam" id="PF01094">
    <property type="entry name" value="ANF_receptor"/>
    <property type="match status" value="1"/>
</dbReference>
<dbReference type="Gene3D" id="3.40.50.2300">
    <property type="match status" value="2"/>
</dbReference>
<dbReference type="Proteomes" id="UP000001646">
    <property type="component" value="Chromosome 5"/>
</dbReference>
<dbReference type="PANTHER" id="PTHR18966">
    <property type="entry name" value="IONOTROPIC GLUTAMATE RECEPTOR"/>
    <property type="match status" value="1"/>
</dbReference>
<keyword evidence="12 23" id="KW-0675">Receptor</keyword>
<dbReference type="CTD" id="2891"/>
<dbReference type="Pfam" id="PF00060">
    <property type="entry name" value="Lig_chan"/>
    <property type="match status" value="1"/>
</dbReference>
<dbReference type="GO" id="GO:0005886">
    <property type="term" value="C:plasma membrane"/>
    <property type="evidence" value="ECO:0000318"/>
    <property type="project" value="GO_Central"/>
</dbReference>
<evidence type="ECO:0000256" key="20">
    <source>
        <dbReference type="PIRSR" id="PIRSR601508-1"/>
    </source>
</evidence>
<keyword evidence="8 23" id="KW-0406">Ion transport</keyword>
<feature type="transmembrane region" description="Helical" evidence="23">
    <location>
        <begin position="544"/>
        <end position="566"/>
    </location>
</feature>
<evidence type="ECO:0000256" key="15">
    <source>
        <dbReference type="ARBA" id="ARBA00023286"/>
    </source>
</evidence>
<dbReference type="GeneID" id="100567723"/>
<dbReference type="AlphaFoldDB" id="A0A803TZZ9"/>
<evidence type="ECO:0000256" key="1">
    <source>
        <dbReference type="ARBA" id="ARBA00022448"/>
    </source>
</evidence>
<feature type="transmembrane region" description="Helical" evidence="23">
    <location>
        <begin position="627"/>
        <end position="649"/>
    </location>
</feature>
<keyword evidence="3" id="KW-0597">Phosphoprotein</keyword>
<evidence type="ECO:0000256" key="23">
    <source>
        <dbReference type="RuleBase" id="RU367118"/>
    </source>
</evidence>
<keyword evidence="16" id="KW-0449">Lipoprotein</keyword>
<evidence type="ECO:0000256" key="5">
    <source>
        <dbReference type="ARBA" id="ARBA00022729"/>
    </source>
</evidence>
<feature type="site" description="Interaction with the cone snail toxin Con-ikot-ikot" evidence="21">
    <location>
        <position position="476"/>
    </location>
</feature>
<dbReference type="GO" id="GO:0035249">
    <property type="term" value="P:synaptic transmission, glutamatergic"/>
    <property type="evidence" value="ECO:0000318"/>
    <property type="project" value="GO_Central"/>
</dbReference>